<dbReference type="AlphaFoldDB" id="A0A562T0W7"/>
<dbReference type="Proteomes" id="UP000320593">
    <property type="component" value="Unassembled WGS sequence"/>
</dbReference>
<evidence type="ECO:0000256" key="2">
    <source>
        <dbReference type="ARBA" id="ARBA00022898"/>
    </source>
</evidence>
<dbReference type="InterPro" id="IPR015421">
    <property type="entry name" value="PyrdxlP-dep_Trfase_major"/>
</dbReference>
<dbReference type="CDD" id="cd07377">
    <property type="entry name" value="WHTH_GntR"/>
    <property type="match status" value="1"/>
</dbReference>
<dbReference type="PANTHER" id="PTHR46577">
    <property type="entry name" value="HTH-TYPE TRANSCRIPTIONAL REGULATORY PROTEIN GABR"/>
    <property type="match status" value="1"/>
</dbReference>
<dbReference type="Pfam" id="PF00155">
    <property type="entry name" value="Aminotran_1_2"/>
    <property type="match status" value="1"/>
</dbReference>
<evidence type="ECO:0000256" key="1">
    <source>
        <dbReference type="ARBA" id="ARBA00005384"/>
    </source>
</evidence>
<keyword evidence="2" id="KW-0663">Pyridoxal phosphate</keyword>
<dbReference type="PANTHER" id="PTHR46577:SF1">
    <property type="entry name" value="HTH-TYPE TRANSCRIPTIONAL REGULATORY PROTEIN GABR"/>
    <property type="match status" value="1"/>
</dbReference>
<name>A0A562T0W7_9HYPH</name>
<keyword evidence="5" id="KW-0804">Transcription</keyword>
<comment type="caution">
    <text evidence="7">The sequence shown here is derived from an EMBL/GenBank/DDBJ whole genome shotgun (WGS) entry which is preliminary data.</text>
</comment>
<evidence type="ECO:0000256" key="3">
    <source>
        <dbReference type="ARBA" id="ARBA00023015"/>
    </source>
</evidence>
<organism evidence="7 8">
    <name type="scientific">Roseibium hamelinense</name>
    <dbReference type="NCBI Taxonomy" id="150831"/>
    <lineage>
        <taxon>Bacteria</taxon>
        <taxon>Pseudomonadati</taxon>
        <taxon>Pseudomonadota</taxon>
        <taxon>Alphaproteobacteria</taxon>
        <taxon>Hyphomicrobiales</taxon>
        <taxon>Stappiaceae</taxon>
        <taxon>Roseibium</taxon>
    </lineage>
</organism>
<dbReference type="SUPFAM" id="SSF53383">
    <property type="entry name" value="PLP-dependent transferases"/>
    <property type="match status" value="1"/>
</dbReference>
<dbReference type="CDD" id="cd00609">
    <property type="entry name" value="AAT_like"/>
    <property type="match status" value="1"/>
</dbReference>
<dbReference type="PROSITE" id="PS50949">
    <property type="entry name" value="HTH_GNTR"/>
    <property type="match status" value="1"/>
</dbReference>
<dbReference type="EMBL" id="VLLF01000005">
    <property type="protein sequence ID" value="TWI87102.1"/>
    <property type="molecule type" value="Genomic_DNA"/>
</dbReference>
<evidence type="ECO:0000259" key="6">
    <source>
        <dbReference type="PROSITE" id="PS50949"/>
    </source>
</evidence>
<accession>A0A562T0W7</accession>
<evidence type="ECO:0000256" key="5">
    <source>
        <dbReference type="ARBA" id="ARBA00023163"/>
    </source>
</evidence>
<evidence type="ECO:0000313" key="7">
    <source>
        <dbReference type="EMBL" id="TWI87102.1"/>
    </source>
</evidence>
<feature type="domain" description="HTH gntR-type" evidence="6">
    <location>
        <begin position="65"/>
        <end position="133"/>
    </location>
</feature>
<dbReference type="GO" id="GO:0003700">
    <property type="term" value="F:DNA-binding transcription factor activity"/>
    <property type="evidence" value="ECO:0007669"/>
    <property type="project" value="InterPro"/>
</dbReference>
<dbReference type="InterPro" id="IPR004839">
    <property type="entry name" value="Aminotransferase_I/II_large"/>
</dbReference>
<gene>
    <name evidence="7" type="ORF">JM93_02339</name>
</gene>
<dbReference type="InterPro" id="IPR051446">
    <property type="entry name" value="HTH_trans_reg/aminotransferase"/>
</dbReference>
<dbReference type="Gene3D" id="1.10.10.10">
    <property type="entry name" value="Winged helix-like DNA-binding domain superfamily/Winged helix DNA-binding domain"/>
    <property type="match status" value="1"/>
</dbReference>
<dbReference type="Pfam" id="PF00392">
    <property type="entry name" value="GntR"/>
    <property type="match status" value="1"/>
</dbReference>
<dbReference type="GO" id="GO:0003677">
    <property type="term" value="F:DNA binding"/>
    <property type="evidence" value="ECO:0007669"/>
    <property type="project" value="UniProtKB-KW"/>
</dbReference>
<dbReference type="SMART" id="SM00345">
    <property type="entry name" value="HTH_GNTR"/>
    <property type="match status" value="1"/>
</dbReference>
<dbReference type="SUPFAM" id="SSF46785">
    <property type="entry name" value="Winged helix' DNA-binding domain"/>
    <property type="match status" value="1"/>
</dbReference>
<comment type="similarity">
    <text evidence="1">In the C-terminal section; belongs to the class-I pyridoxal-phosphate-dependent aminotransferase family.</text>
</comment>
<dbReference type="InterPro" id="IPR015424">
    <property type="entry name" value="PyrdxlP-dep_Trfase"/>
</dbReference>
<dbReference type="Gene3D" id="3.40.640.10">
    <property type="entry name" value="Type I PLP-dependent aspartate aminotransferase-like (Major domain)"/>
    <property type="match status" value="1"/>
</dbReference>
<keyword evidence="4" id="KW-0238">DNA-binding</keyword>
<protein>
    <submittedName>
        <fullName evidence="7">Transcriptional regulator, GntR family</fullName>
    </submittedName>
</protein>
<proteinExistence type="inferred from homology"/>
<dbReference type="GO" id="GO:0030170">
    <property type="term" value="F:pyridoxal phosphate binding"/>
    <property type="evidence" value="ECO:0007669"/>
    <property type="project" value="InterPro"/>
</dbReference>
<evidence type="ECO:0000313" key="8">
    <source>
        <dbReference type="Proteomes" id="UP000320593"/>
    </source>
</evidence>
<dbReference type="InterPro" id="IPR000524">
    <property type="entry name" value="Tscrpt_reg_HTH_GntR"/>
</dbReference>
<dbReference type="InterPro" id="IPR036388">
    <property type="entry name" value="WH-like_DNA-bd_sf"/>
</dbReference>
<evidence type="ECO:0000256" key="4">
    <source>
        <dbReference type="ARBA" id="ARBA00023125"/>
    </source>
</evidence>
<reference evidence="7 8" key="1">
    <citation type="submission" date="2019-07" db="EMBL/GenBank/DDBJ databases">
        <title>Genomic Encyclopedia of Archaeal and Bacterial Type Strains, Phase II (KMG-II): from individual species to whole genera.</title>
        <authorList>
            <person name="Goeker M."/>
        </authorList>
    </citation>
    <scope>NUCLEOTIDE SEQUENCE [LARGE SCALE GENOMIC DNA]</scope>
    <source>
        <strain evidence="7 8">ATCC BAA-252</strain>
    </source>
</reference>
<keyword evidence="8" id="KW-1185">Reference proteome</keyword>
<dbReference type="InterPro" id="IPR036390">
    <property type="entry name" value="WH_DNA-bd_sf"/>
</dbReference>
<sequence>MWPDLRNLGGLQKIHFLRRTKLAQRGLATNRCAFNFSLPKIDPLSRQVQMVIKAEQFQLDPNSEGTLQQQVQQLVCDGVLSGRFLSGERMPSSRKLADWLGVSRITVTLAYAELVANDYLTSRGRSGYFISTSAPPPHVGQIRLPVPNTVDWQKTLAKRYVNQSSLVRPPDWKDYPYPFIYGQPDAGLFDHDNWRRCAIEALGRKNFDSMTKDAYEQDDPKLVEYIVRNILPRRGIWARSDEVLITMGAQNALWLCSQILLGENRFAAIENPCYPGIRDILREAACKVAQVDVDDNGLPPERLPAEVDVVFTTASHQCPTNTTMSIDRRRDFLKKSIRNGFVVVEDDYEFEMAFQRAPTPALKSLDRAGTVVYIGSFSKSLFPGLRLGYIVGAPALIEEARALRSLVFRHPPGQLQRTTAYFLSMGYHDTMINRIGQAYRRRRSVMEKAIRDNNLKISSRLDQGGSSFWMRAPPGINTSALARELRNSGVVIEQGRAFFGPEQENHDYYRLAYSSIPSAKIPEGIRRIAAAMR</sequence>
<keyword evidence="3" id="KW-0805">Transcription regulation</keyword>